<protein>
    <submittedName>
        <fullName evidence="1">Uncharacterized protein</fullName>
    </submittedName>
</protein>
<feature type="non-terminal residue" evidence="1">
    <location>
        <position position="1"/>
    </location>
</feature>
<proteinExistence type="predicted"/>
<dbReference type="PANTHER" id="PTHR33417">
    <property type="entry name" value="G-BOX BINDING PROTEIN"/>
    <property type="match status" value="1"/>
</dbReference>
<gene>
    <name evidence="1" type="ORF">PHJA_002196600</name>
</gene>
<keyword evidence="2" id="KW-1185">Reference proteome</keyword>
<dbReference type="OrthoDB" id="202195at2759"/>
<dbReference type="Proteomes" id="UP000653305">
    <property type="component" value="Unassembled WGS sequence"/>
</dbReference>
<sequence>KVNKQSKAVVVLENIKEGEKYSKHALRKFVQNRRPEIMPSINIFFADPQEN</sequence>
<dbReference type="AlphaFoldDB" id="A0A830CMG2"/>
<dbReference type="EMBL" id="BMAC01000632">
    <property type="protein sequence ID" value="GFQ00527.1"/>
    <property type="molecule type" value="Genomic_DNA"/>
</dbReference>
<name>A0A830CMG2_9LAMI</name>
<organism evidence="1 2">
    <name type="scientific">Phtheirospermum japonicum</name>
    <dbReference type="NCBI Taxonomy" id="374723"/>
    <lineage>
        <taxon>Eukaryota</taxon>
        <taxon>Viridiplantae</taxon>
        <taxon>Streptophyta</taxon>
        <taxon>Embryophyta</taxon>
        <taxon>Tracheophyta</taxon>
        <taxon>Spermatophyta</taxon>
        <taxon>Magnoliopsida</taxon>
        <taxon>eudicotyledons</taxon>
        <taxon>Gunneridae</taxon>
        <taxon>Pentapetalae</taxon>
        <taxon>asterids</taxon>
        <taxon>lamiids</taxon>
        <taxon>Lamiales</taxon>
        <taxon>Orobanchaceae</taxon>
        <taxon>Orobanchaceae incertae sedis</taxon>
        <taxon>Phtheirospermum</taxon>
    </lineage>
</organism>
<evidence type="ECO:0000313" key="1">
    <source>
        <dbReference type="EMBL" id="GFQ00527.1"/>
    </source>
</evidence>
<comment type="caution">
    <text evidence="1">The sequence shown here is derived from an EMBL/GenBank/DDBJ whole genome shotgun (WGS) entry which is preliminary data.</text>
</comment>
<evidence type="ECO:0000313" key="2">
    <source>
        <dbReference type="Proteomes" id="UP000653305"/>
    </source>
</evidence>
<accession>A0A830CMG2</accession>
<reference evidence="1" key="1">
    <citation type="submission" date="2020-07" db="EMBL/GenBank/DDBJ databases">
        <title>Ethylene signaling mediates host invasion by parasitic plants.</title>
        <authorList>
            <person name="Yoshida S."/>
        </authorList>
    </citation>
    <scope>NUCLEOTIDE SEQUENCE</scope>
    <source>
        <strain evidence="1">Okayama</strain>
    </source>
</reference>